<dbReference type="AlphaFoldDB" id="A0A9D4B7C3"/>
<evidence type="ECO:0000313" key="3">
    <source>
        <dbReference type="Proteomes" id="UP000827986"/>
    </source>
</evidence>
<sequence>MGGSKGLGHKGKQRVQQVKWNQKIPRCKRQQAQGVFTFPSHKPEPPTPSADPTIGRGRMLSLNKMQAKPSWASNSVTEMLPGGAQCLWCCQLPQGTEPHPTASREVIHTQLPQHRGLAVLELAPGGFSLQFPSADSTLQPQERLLMMDPQV</sequence>
<evidence type="ECO:0000313" key="2">
    <source>
        <dbReference type="EMBL" id="KAH1183988.1"/>
    </source>
</evidence>
<reference evidence="2" key="1">
    <citation type="submission" date="2021-09" db="EMBL/GenBank/DDBJ databases">
        <title>The genome of Mauremys mutica provides insights into the evolution of semi-aquatic lifestyle.</title>
        <authorList>
            <person name="Gong S."/>
            <person name="Gao Y."/>
        </authorList>
    </citation>
    <scope>NUCLEOTIDE SEQUENCE</scope>
    <source>
        <strain evidence="2">MM-2020</strain>
        <tissue evidence="2">Muscle</tissue>
    </source>
</reference>
<accession>A0A9D4B7C3</accession>
<keyword evidence="3" id="KW-1185">Reference proteome</keyword>
<evidence type="ECO:0000256" key="1">
    <source>
        <dbReference type="SAM" id="MobiDB-lite"/>
    </source>
</evidence>
<dbReference type="Proteomes" id="UP000827986">
    <property type="component" value="Unassembled WGS sequence"/>
</dbReference>
<protein>
    <submittedName>
        <fullName evidence="2">Uncharacterized protein</fullName>
    </submittedName>
</protein>
<feature type="region of interest" description="Disordered" evidence="1">
    <location>
        <begin position="1"/>
        <end position="56"/>
    </location>
</feature>
<gene>
    <name evidence="2" type="ORF">KIL84_014604</name>
</gene>
<organism evidence="2 3">
    <name type="scientific">Mauremys mutica</name>
    <name type="common">yellowpond turtle</name>
    <dbReference type="NCBI Taxonomy" id="74926"/>
    <lineage>
        <taxon>Eukaryota</taxon>
        <taxon>Metazoa</taxon>
        <taxon>Chordata</taxon>
        <taxon>Craniata</taxon>
        <taxon>Vertebrata</taxon>
        <taxon>Euteleostomi</taxon>
        <taxon>Archelosauria</taxon>
        <taxon>Testudinata</taxon>
        <taxon>Testudines</taxon>
        <taxon>Cryptodira</taxon>
        <taxon>Durocryptodira</taxon>
        <taxon>Testudinoidea</taxon>
        <taxon>Geoemydidae</taxon>
        <taxon>Geoemydinae</taxon>
        <taxon>Mauremys</taxon>
    </lineage>
</organism>
<proteinExistence type="predicted"/>
<name>A0A9D4B7C3_9SAUR</name>
<comment type="caution">
    <text evidence="2">The sequence shown here is derived from an EMBL/GenBank/DDBJ whole genome shotgun (WGS) entry which is preliminary data.</text>
</comment>
<dbReference type="EMBL" id="JAHDVG010000465">
    <property type="protein sequence ID" value="KAH1183988.1"/>
    <property type="molecule type" value="Genomic_DNA"/>
</dbReference>